<proteinExistence type="predicted"/>
<evidence type="ECO:0000313" key="2">
    <source>
        <dbReference type="Proteomes" id="UP001157502"/>
    </source>
</evidence>
<reference evidence="1" key="1">
    <citation type="submission" date="2021-05" db="EMBL/GenBank/DDBJ databases">
        <authorList>
            <person name="Pan Q."/>
            <person name="Jouanno E."/>
            <person name="Zahm M."/>
            <person name="Klopp C."/>
            <person name="Cabau C."/>
            <person name="Louis A."/>
            <person name="Berthelot C."/>
            <person name="Parey E."/>
            <person name="Roest Crollius H."/>
            <person name="Montfort J."/>
            <person name="Robinson-Rechavi M."/>
            <person name="Bouchez O."/>
            <person name="Lampietro C."/>
            <person name="Lopez Roques C."/>
            <person name="Donnadieu C."/>
            <person name="Postlethwait J."/>
            <person name="Bobe J."/>
            <person name="Dillon D."/>
            <person name="Chandos A."/>
            <person name="von Hippel F."/>
            <person name="Guiguen Y."/>
        </authorList>
    </citation>
    <scope>NUCLEOTIDE SEQUENCE</scope>
    <source>
        <strain evidence="1">YG-Jan2019</strain>
    </source>
</reference>
<protein>
    <submittedName>
        <fullName evidence="1">Uncharacterized protein</fullName>
    </submittedName>
</protein>
<sequence>MPGRLGEGRRGEGVIFLTGQAALTLNGLYTLSVAAAHNKGSVNAVVRELSRSPTMQVAYIHPIEESHSLCQ</sequence>
<organism evidence="1 2">
    <name type="scientific">Dallia pectoralis</name>
    <name type="common">Alaska blackfish</name>
    <dbReference type="NCBI Taxonomy" id="75939"/>
    <lineage>
        <taxon>Eukaryota</taxon>
        <taxon>Metazoa</taxon>
        <taxon>Chordata</taxon>
        <taxon>Craniata</taxon>
        <taxon>Vertebrata</taxon>
        <taxon>Euteleostomi</taxon>
        <taxon>Actinopterygii</taxon>
        <taxon>Neopterygii</taxon>
        <taxon>Teleostei</taxon>
        <taxon>Protacanthopterygii</taxon>
        <taxon>Esociformes</taxon>
        <taxon>Umbridae</taxon>
        <taxon>Dallia</taxon>
    </lineage>
</organism>
<comment type="caution">
    <text evidence="1">The sequence shown here is derived from an EMBL/GenBank/DDBJ whole genome shotgun (WGS) entry which is preliminary data.</text>
</comment>
<gene>
    <name evidence="1" type="ORF">DPEC_G00276830</name>
</gene>
<evidence type="ECO:0000313" key="1">
    <source>
        <dbReference type="EMBL" id="KAJ7992275.1"/>
    </source>
</evidence>
<dbReference type="Proteomes" id="UP001157502">
    <property type="component" value="Chromosome 25"/>
</dbReference>
<dbReference type="EMBL" id="CM055752">
    <property type="protein sequence ID" value="KAJ7992275.1"/>
    <property type="molecule type" value="Genomic_DNA"/>
</dbReference>
<accession>A0ACC2FLN8</accession>
<name>A0ACC2FLN8_DALPE</name>
<keyword evidence="2" id="KW-1185">Reference proteome</keyword>